<dbReference type="PANTHER" id="PTHR32243">
    <property type="entry name" value="MALTOSE TRANSPORT SYSTEM PERMEASE-RELATED"/>
    <property type="match status" value="1"/>
</dbReference>
<proteinExistence type="inferred from homology"/>
<dbReference type="SUPFAM" id="SSF161098">
    <property type="entry name" value="MetI-like"/>
    <property type="match status" value="1"/>
</dbReference>
<feature type="transmembrane region" description="Helical" evidence="7">
    <location>
        <begin position="243"/>
        <end position="264"/>
    </location>
</feature>
<name>A0AAU7DUI8_9MICO</name>
<gene>
    <name evidence="9" type="ORF">V5R04_12975</name>
</gene>
<dbReference type="InterPro" id="IPR035906">
    <property type="entry name" value="MetI-like_sf"/>
</dbReference>
<dbReference type="CDD" id="cd06261">
    <property type="entry name" value="TM_PBP2"/>
    <property type="match status" value="1"/>
</dbReference>
<organism evidence="9">
    <name type="scientific">Jonesiaceae bacterium BS-20</name>
    <dbReference type="NCBI Taxonomy" id="3120821"/>
    <lineage>
        <taxon>Bacteria</taxon>
        <taxon>Bacillati</taxon>
        <taxon>Actinomycetota</taxon>
        <taxon>Actinomycetes</taxon>
        <taxon>Micrococcales</taxon>
        <taxon>Jonesiaceae</taxon>
    </lineage>
</organism>
<dbReference type="EMBL" id="CP146203">
    <property type="protein sequence ID" value="XBH21116.1"/>
    <property type="molecule type" value="Genomic_DNA"/>
</dbReference>
<evidence type="ECO:0000256" key="6">
    <source>
        <dbReference type="ARBA" id="ARBA00023136"/>
    </source>
</evidence>
<evidence type="ECO:0000256" key="7">
    <source>
        <dbReference type="RuleBase" id="RU363032"/>
    </source>
</evidence>
<feature type="transmembrane region" description="Helical" evidence="7">
    <location>
        <begin position="140"/>
        <end position="163"/>
    </location>
</feature>
<comment type="subcellular location">
    <subcellularLocation>
        <location evidence="1 7">Cell membrane</location>
        <topology evidence="1 7">Multi-pass membrane protein</topology>
    </subcellularLocation>
</comment>
<feature type="transmembrane region" description="Helical" evidence="7">
    <location>
        <begin position="74"/>
        <end position="96"/>
    </location>
</feature>
<dbReference type="GO" id="GO:0055085">
    <property type="term" value="P:transmembrane transport"/>
    <property type="evidence" value="ECO:0007669"/>
    <property type="project" value="InterPro"/>
</dbReference>
<evidence type="ECO:0000256" key="5">
    <source>
        <dbReference type="ARBA" id="ARBA00022989"/>
    </source>
</evidence>
<dbReference type="AlphaFoldDB" id="A0AAU7DUI8"/>
<evidence type="ECO:0000256" key="1">
    <source>
        <dbReference type="ARBA" id="ARBA00004651"/>
    </source>
</evidence>
<evidence type="ECO:0000256" key="4">
    <source>
        <dbReference type="ARBA" id="ARBA00022692"/>
    </source>
</evidence>
<feature type="domain" description="ABC transmembrane type-1" evidence="8">
    <location>
        <begin position="72"/>
        <end position="264"/>
    </location>
</feature>
<dbReference type="GO" id="GO:0005886">
    <property type="term" value="C:plasma membrane"/>
    <property type="evidence" value="ECO:0007669"/>
    <property type="project" value="UniProtKB-SubCell"/>
</dbReference>
<evidence type="ECO:0000256" key="2">
    <source>
        <dbReference type="ARBA" id="ARBA00022448"/>
    </source>
</evidence>
<dbReference type="Gene3D" id="1.10.3720.10">
    <property type="entry name" value="MetI-like"/>
    <property type="match status" value="1"/>
</dbReference>
<accession>A0AAU7DUI8</accession>
<feature type="transmembrane region" description="Helical" evidence="7">
    <location>
        <begin position="184"/>
        <end position="206"/>
    </location>
</feature>
<evidence type="ECO:0000259" key="8">
    <source>
        <dbReference type="PROSITE" id="PS50928"/>
    </source>
</evidence>
<keyword evidence="6 7" id="KW-0472">Membrane</keyword>
<feature type="transmembrane region" description="Helical" evidence="7">
    <location>
        <begin position="12"/>
        <end position="33"/>
    </location>
</feature>
<keyword evidence="5 7" id="KW-1133">Transmembrane helix</keyword>
<feature type="transmembrane region" description="Helical" evidence="7">
    <location>
        <begin position="108"/>
        <end position="128"/>
    </location>
</feature>
<reference evidence="9" key="1">
    <citation type="submission" date="2024-02" db="EMBL/GenBank/DDBJ databases">
        <title>Tomenella chthoni gen. nov. sp. nov., a member of the family Jonesiaceae isolated from bat guano.</title>
        <authorList>
            <person name="Miller S.L."/>
            <person name="King J."/>
            <person name="Sankaranarayanan K."/>
            <person name="Lawson P.A."/>
        </authorList>
    </citation>
    <scope>NUCLEOTIDE SEQUENCE</scope>
    <source>
        <strain evidence="9">BS-20</strain>
    </source>
</reference>
<evidence type="ECO:0000256" key="3">
    <source>
        <dbReference type="ARBA" id="ARBA00022475"/>
    </source>
</evidence>
<dbReference type="Pfam" id="PF00528">
    <property type="entry name" value="BPD_transp_1"/>
    <property type="match status" value="1"/>
</dbReference>
<dbReference type="PROSITE" id="PS50928">
    <property type="entry name" value="ABC_TM1"/>
    <property type="match status" value="1"/>
</dbReference>
<comment type="similarity">
    <text evidence="7">Belongs to the binding-protein-dependent transport system permease family.</text>
</comment>
<dbReference type="PANTHER" id="PTHR32243:SF18">
    <property type="entry name" value="INNER MEMBRANE ABC TRANSPORTER PERMEASE PROTEIN YCJP"/>
    <property type="match status" value="1"/>
</dbReference>
<keyword evidence="4 7" id="KW-0812">Transmembrane</keyword>
<keyword evidence="3" id="KW-1003">Cell membrane</keyword>
<evidence type="ECO:0000313" key="9">
    <source>
        <dbReference type="EMBL" id="XBH21116.1"/>
    </source>
</evidence>
<protein>
    <submittedName>
        <fullName evidence="9">Carbohydrate ABC transporter permease</fullName>
    </submittedName>
</protein>
<dbReference type="InterPro" id="IPR000515">
    <property type="entry name" value="MetI-like"/>
</dbReference>
<keyword evidence="2 7" id="KW-0813">Transport</keyword>
<dbReference type="InterPro" id="IPR050901">
    <property type="entry name" value="BP-dep_ABC_trans_perm"/>
</dbReference>
<sequence length="279" mass="30109">MSGVTAKRSTRVGINTLGVVIALIWIFPVYWMVNTAFLPMDKVRAQTPTFAPFGGDLSAFGRVLTPNFFNSMKLSLSVTLIVVAVALVFAFLSALAVSRFRFAGRKGFILMILVVQMIPAEALFISQYKMLQGWNLLNSIAGLSLVYVAAVLPFTVWMLRGFVDGIPADLEQAAMIDGCSRSKAFFKITFPLLAPGLVASGVYAFLQAWNEFTLATVVMSPSNQTLPLWLRGLAVVSNKAVDWPAVMAGAVLVAVPVIIFFMLVQGRMTSGLVSGAVKG</sequence>